<dbReference type="GO" id="GO:0004222">
    <property type="term" value="F:metalloendopeptidase activity"/>
    <property type="evidence" value="ECO:0007669"/>
    <property type="project" value="TreeGrafter"/>
</dbReference>
<feature type="compositionally biased region" description="Low complexity" evidence="3">
    <location>
        <begin position="250"/>
        <end position="261"/>
    </location>
</feature>
<reference evidence="8" key="1">
    <citation type="submission" date="2018-05" db="EMBL/GenBank/DDBJ databases">
        <title>Genome Sequencing of selected type strains of the family Eggerthellaceae.</title>
        <authorList>
            <person name="Danylec N."/>
            <person name="Stoll D.A."/>
            <person name="Doetsch A."/>
            <person name="Huch M."/>
        </authorList>
    </citation>
    <scope>NUCLEOTIDE SEQUENCE [LARGE SCALE GENOMIC DNA]</scope>
    <source>
        <strain evidence="8">DSM 17537</strain>
    </source>
</reference>
<dbReference type="Pfam" id="PF01551">
    <property type="entry name" value="Peptidase_M23"/>
    <property type="match status" value="1"/>
</dbReference>
<organism evidence="7 8">
    <name type="scientific">Slackia faecicanis</name>
    <dbReference type="NCBI Taxonomy" id="255723"/>
    <lineage>
        <taxon>Bacteria</taxon>
        <taxon>Bacillati</taxon>
        <taxon>Actinomycetota</taxon>
        <taxon>Coriobacteriia</taxon>
        <taxon>Eggerthellales</taxon>
        <taxon>Eggerthellaceae</taxon>
        <taxon>Slackia</taxon>
    </lineage>
</organism>
<evidence type="ECO:0000259" key="6">
    <source>
        <dbReference type="Pfam" id="PF24568"/>
    </source>
</evidence>
<dbReference type="PANTHER" id="PTHR21666:SF270">
    <property type="entry name" value="MUREIN HYDROLASE ACTIVATOR ENVC"/>
    <property type="match status" value="1"/>
</dbReference>
<dbReference type="PANTHER" id="PTHR21666">
    <property type="entry name" value="PEPTIDASE-RELATED"/>
    <property type="match status" value="1"/>
</dbReference>
<dbReference type="PROSITE" id="PS51318">
    <property type="entry name" value="TAT"/>
    <property type="match status" value="1"/>
</dbReference>
<dbReference type="InterPro" id="IPR019546">
    <property type="entry name" value="TAT_signal_bac_arc"/>
</dbReference>
<evidence type="ECO:0000256" key="1">
    <source>
        <dbReference type="ARBA" id="ARBA00022729"/>
    </source>
</evidence>
<feature type="compositionally biased region" description="Low complexity" evidence="3">
    <location>
        <begin position="271"/>
        <end position="281"/>
    </location>
</feature>
<feature type="chain" id="PRO_5017967381" evidence="4">
    <location>
        <begin position="36"/>
        <end position="409"/>
    </location>
</feature>
<dbReference type="OrthoDB" id="1099523at2"/>
<keyword evidence="1 4" id="KW-0732">Signal</keyword>
<keyword evidence="2" id="KW-0175">Coiled coil</keyword>
<feature type="signal peptide" evidence="4">
    <location>
        <begin position="1"/>
        <end position="35"/>
    </location>
</feature>
<dbReference type="SUPFAM" id="SSF51261">
    <property type="entry name" value="Duplicated hybrid motif"/>
    <property type="match status" value="1"/>
</dbReference>
<dbReference type="InterPro" id="IPR016047">
    <property type="entry name" value="M23ase_b-sheet_dom"/>
</dbReference>
<dbReference type="InterPro" id="IPR057309">
    <property type="entry name" value="PcsB_CC"/>
</dbReference>
<evidence type="ECO:0000256" key="4">
    <source>
        <dbReference type="SAM" id="SignalP"/>
    </source>
</evidence>
<proteinExistence type="predicted"/>
<dbReference type="AlphaFoldDB" id="A0A3N0AJ12"/>
<evidence type="ECO:0000256" key="3">
    <source>
        <dbReference type="SAM" id="MobiDB-lite"/>
    </source>
</evidence>
<name>A0A3N0AJ12_9ACTN</name>
<evidence type="ECO:0000313" key="8">
    <source>
        <dbReference type="Proteomes" id="UP000267368"/>
    </source>
</evidence>
<feature type="domain" description="Peptidoglycan hydrolase PcsB coiled-coil" evidence="6">
    <location>
        <begin position="101"/>
        <end position="172"/>
    </location>
</feature>
<dbReference type="Gene3D" id="6.10.250.3150">
    <property type="match status" value="1"/>
</dbReference>
<dbReference type="NCBIfam" id="TIGR01409">
    <property type="entry name" value="TAT_signal_seq"/>
    <property type="match status" value="1"/>
</dbReference>
<feature type="domain" description="M23ase beta-sheet core" evidence="5">
    <location>
        <begin position="304"/>
        <end position="397"/>
    </location>
</feature>
<dbReference type="Pfam" id="PF10518">
    <property type="entry name" value="TAT_signal"/>
    <property type="match status" value="1"/>
</dbReference>
<feature type="compositionally biased region" description="Basic and acidic residues" evidence="3">
    <location>
        <begin position="233"/>
        <end position="249"/>
    </location>
</feature>
<feature type="coiled-coil region" evidence="2">
    <location>
        <begin position="38"/>
        <end position="114"/>
    </location>
</feature>
<keyword evidence="8" id="KW-1185">Reference proteome</keyword>
<dbReference type="CDD" id="cd12797">
    <property type="entry name" value="M23_peptidase"/>
    <property type="match status" value="1"/>
</dbReference>
<feature type="region of interest" description="Disordered" evidence="3">
    <location>
        <begin position="233"/>
        <end position="283"/>
    </location>
</feature>
<evidence type="ECO:0000259" key="5">
    <source>
        <dbReference type="Pfam" id="PF01551"/>
    </source>
</evidence>
<evidence type="ECO:0000313" key="7">
    <source>
        <dbReference type="EMBL" id="RNL21518.1"/>
    </source>
</evidence>
<accession>A0A3N0AJ12</accession>
<dbReference type="InterPro" id="IPR006311">
    <property type="entry name" value="TAT_signal"/>
</dbReference>
<protein>
    <submittedName>
        <fullName evidence="7">Peptidase M23</fullName>
    </submittedName>
</protein>
<sequence length="409" mass="43854">MTETSSQLHGWTRRNFLKAAGAAGAMMLFPWLAYAAESDELNAKADDLEASVAEKQAQADEMAAKLEALQAQFNEALERYNAANDAHDAAVEAMDEAQGRIDEATVRIAELHEQLSNRATAIYRKGEPSFIDVLFGSESFEDFVTNWDSMEKIGQQDARLVQESKDAKAEAEAAREEFSRQEQIAAEELSKARAAKEELESAQASLQAEYDRMSEDIIAIHAEIEQIRMDADAAREKEEAAKKAAEEALAKQQAAAASRPSAPRPSGGGSVSTTPSPSVSGWVNPAPGKFITSGFGYRASIGDYHQGVDLSCKYEPVYCMADGTVTTSGWFGTGGQAVTVNHGGGIVSWYLHGSQLLVSVGQKVSAGQQIMVSGNTGFSTGAHLHFQINVNSPNGVTGTAVNPTAYFGW</sequence>
<dbReference type="InterPro" id="IPR050570">
    <property type="entry name" value="Cell_wall_metabolism_enzyme"/>
</dbReference>
<dbReference type="Pfam" id="PF24568">
    <property type="entry name" value="CC_PcsB"/>
    <property type="match status" value="1"/>
</dbReference>
<dbReference type="RefSeq" id="WP_123197359.1">
    <property type="nucleotide sequence ID" value="NZ_QICB01000001.1"/>
</dbReference>
<dbReference type="InterPro" id="IPR011055">
    <property type="entry name" value="Dup_hybrid_motif"/>
</dbReference>
<dbReference type="Proteomes" id="UP000267368">
    <property type="component" value="Unassembled WGS sequence"/>
</dbReference>
<dbReference type="EMBL" id="QICB01000001">
    <property type="protein sequence ID" value="RNL21518.1"/>
    <property type="molecule type" value="Genomic_DNA"/>
</dbReference>
<comment type="caution">
    <text evidence="7">The sequence shown here is derived from an EMBL/GenBank/DDBJ whole genome shotgun (WGS) entry which is preliminary data.</text>
</comment>
<gene>
    <name evidence="7" type="ORF">DMP07_01365</name>
</gene>
<evidence type="ECO:0000256" key="2">
    <source>
        <dbReference type="SAM" id="Coils"/>
    </source>
</evidence>
<dbReference type="Gene3D" id="2.70.70.10">
    <property type="entry name" value="Glucose Permease (Domain IIA)"/>
    <property type="match status" value="1"/>
</dbReference>